<dbReference type="InterPro" id="IPR020837">
    <property type="entry name" value="Fibrinogen_CS"/>
</dbReference>
<feature type="compositionally biased region" description="Pro residues" evidence="10">
    <location>
        <begin position="475"/>
        <end position="486"/>
    </location>
</feature>
<dbReference type="RefSeq" id="XP_025048667.1">
    <property type="nucleotide sequence ID" value="XM_025192882.1"/>
</dbReference>
<feature type="domain" description="Fibronectin type-III" evidence="12">
    <location>
        <begin position="4394"/>
        <end position="4489"/>
    </location>
</feature>
<dbReference type="SMART" id="SM00186">
    <property type="entry name" value="FBG"/>
    <property type="match status" value="1"/>
</dbReference>
<feature type="domain" description="Fibronectin type-III" evidence="12">
    <location>
        <begin position="1736"/>
        <end position="1826"/>
    </location>
</feature>
<feature type="domain" description="Fibronectin type-III" evidence="12">
    <location>
        <begin position="1236"/>
        <end position="1331"/>
    </location>
</feature>
<feature type="domain" description="Fibronectin type-III" evidence="12">
    <location>
        <begin position="5270"/>
        <end position="5360"/>
    </location>
</feature>
<feature type="domain" description="Fibronectin type-III" evidence="12">
    <location>
        <begin position="4191"/>
        <end position="4281"/>
    </location>
</feature>
<evidence type="ECO:0000256" key="6">
    <source>
        <dbReference type="ARBA" id="ARBA00022729"/>
    </source>
</evidence>
<feature type="domain" description="Fibronectin type-III" evidence="12">
    <location>
        <begin position="1941"/>
        <end position="2031"/>
    </location>
</feature>
<feature type="region of interest" description="Disordered" evidence="10">
    <location>
        <begin position="720"/>
        <end position="754"/>
    </location>
</feature>
<feature type="domain" description="Fibronectin type-III" evidence="12">
    <location>
        <begin position="4087"/>
        <end position="4182"/>
    </location>
</feature>
<feature type="domain" description="Fibronectin type-III" evidence="12">
    <location>
        <begin position="4591"/>
        <end position="4686"/>
    </location>
</feature>
<dbReference type="PROSITE" id="PS51406">
    <property type="entry name" value="FIBRINOGEN_C_2"/>
    <property type="match status" value="1"/>
</dbReference>
<feature type="domain" description="Fibrinogen C-terminal" evidence="13">
    <location>
        <begin position="5356"/>
        <end position="5571"/>
    </location>
</feature>
<dbReference type="PROSITE" id="PS00514">
    <property type="entry name" value="FIBRINOGEN_C_1"/>
    <property type="match status" value="1"/>
</dbReference>
<comment type="similarity">
    <text evidence="2">Belongs to the tenascin family.</text>
</comment>
<feature type="domain" description="Fibronectin type-III" evidence="12">
    <location>
        <begin position="2768"/>
        <end position="2863"/>
    </location>
</feature>
<feature type="domain" description="Fibronectin type-III" evidence="12">
    <location>
        <begin position="4786"/>
        <end position="4882"/>
    </location>
</feature>
<evidence type="ECO:0000256" key="4">
    <source>
        <dbReference type="ARBA" id="ARBA00022530"/>
    </source>
</evidence>
<dbReference type="InParanoid" id="A0A3Q0FN23"/>
<feature type="domain" description="Fibronectin type-III" evidence="12">
    <location>
        <begin position="3392"/>
        <end position="3482"/>
    </location>
</feature>
<feature type="domain" description="Fibronectin type-III" evidence="12">
    <location>
        <begin position="942"/>
        <end position="1031"/>
    </location>
</feature>
<feature type="region of interest" description="Disordered" evidence="10">
    <location>
        <begin position="3866"/>
        <end position="3889"/>
    </location>
</feature>
<feature type="region of interest" description="Disordered" evidence="10">
    <location>
        <begin position="4375"/>
        <end position="4400"/>
    </location>
</feature>
<feature type="region of interest" description="Disordered" evidence="10">
    <location>
        <begin position="2427"/>
        <end position="2460"/>
    </location>
</feature>
<dbReference type="InterPro" id="IPR002181">
    <property type="entry name" value="Fibrinogen_a/b/g_C_dom"/>
</dbReference>
<feature type="region of interest" description="Disordered" evidence="10">
    <location>
        <begin position="416"/>
        <end position="442"/>
    </location>
</feature>
<dbReference type="SUPFAM" id="SSF56496">
    <property type="entry name" value="Fibrinogen C-terminal domain-like"/>
    <property type="match status" value="1"/>
</dbReference>
<keyword evidence="6 11" id="KW-0732">Signal</keyword>
<evidence type="ECO:0000256" key="11">
    <source>
        <dbReference type="SAM" id="SignalP"/>
    </source>
</evidence>
<feature type="domain" description="Fibronectin type-III" evidence="12">
    <location>
        <begin position="3491"/>
        <end position="3586"/>
    </location>
</feature>
<reference evidence="15" key="1">
    <citation type="submission" date="2025-08" db="UniProtKB">
        <authorList>
            <consortium name="RefSeq"/>
        </authorList>
    </citation>
    <scope>IDENTIFICATION</scope>
</reference>
<feature type="domain" description="Fibronectin type-III" evidence="12">
    <location>
        <begin position="2664"/>
        <end position="2759"/>
    </location>
</feature>
<evidence type="ECO:0000256" key="2">
    <source>
        <dbReference type="ARBA" id="ARBA00008673"/>
    </source>
</evidence>
<feature type="compositionally biased region" description="Acidic residues" evidence="10">
    <location>
        <begin position="3167"/>
        <end position="3179"/>
    </location>
</feature>
<dbReference type="Gene3D" id="3.90.215.10">
    <property type="entry name" value="Gamma Fibrinogen, chain A, domain 1"/>
    <property type="match status" value="1"/>
</dbReference>
<feature type="domain" description="Fibronectin type-III" evidence="12">
    <location>
        <begin position="1529"/>
        <end position="1619"/>
    </location>
</feature>
<dbReference type="FunFam" id="2.10.25.10:FF:000001">
    <property type="entry name" value="Tenascin C"/>
    <property type="match status" value="1"/>
</dbReference>
<feature type="compositionally biased region" description="Polar residues" evidence="10">
    <location>
        <begin position="2433"/>
        <end position="2443"/>
    </location>
</feature>
<evidence type="ECO:0000259" key="13">
    <source>
        <dbReference type="PROSITE" id="PS51406"/>
    </source>
</evidence>
<feature type="domain" description="Fibronectin type-III" evidence="12">
    <location>
        <begin position="4294"/>
        <end position="4384"/>
    </location>
</feature>
<feature type="domain" description="Fibronectin type-III" evidence="12">
    <location>
        <begin position="1139"/>
        <end position="1229"/>
    </location>
</feature>
<dbReference type="PANTHER" id="PTHR46708">
    <property type="entry name" value="TENASCIN"/>
    <property type="match status" value="1"/>
</dbReference>
<dbReference type="CDD" id="cd00063">
    <property type="entry name" value="FN3"/>
    <property type="match status" value="48"/>
</dbReference>
<feature type="region of interest" description="Disordered" evidence="10">
    <location>
        <begin position="3158"/>
        <end position="3191"/>
    </location>
</feature>
<feature type="domain" description="Fibronectin type-III" evidence="12">
    <location>
        <begin position="2982"/>
        <end position="3072"/>
    </location>
</feature>
<feature type="region of interest" description="Disordered" evidence="10">
    <location>
        <begin position="2334"/>
        <end position="2354"/>
    </location>
</feature>
<feature type="domain" description="Fibronectin type-III" evidence="12">
    <location>
        <begin position="3293"/>
        <end position="3383"/>
    </location>
</feature>
<feature type="region of interest" description="Disordered" evidence="10">
    <location>
        <begin position="2642"/>
        <end position="2669"/>
    </location>
</feature>
<feature type="domain" description="Fibronectin type-III" evidence="12">
    <location>
        <begin position="382"/>
        <end position="476"/>
    </location>
</feature>
<dbReference type="InterPro" id="IPR002049">
    <property type="entry name" value="LE_dom"/>
</dbReference>
<feature type="region of interest" description="Disordered" evidence="10">
    <location>
        <begin position="472"/>
        <end position="517"/>
    </location>
</feature>
<dbReference type="CDD" id="cd00054">
    <property type="entry name" value="EGF_CA"/>
    <property type="match status" value="1"/>
</dbReference>
<dbReference type="FunFam" id="3.90.215.10:FF:000001">
    <property type="entry name" value="Tenascin isoform 1"/>
    <property type="match status" value="1"/>
</dbReference>
<dbReference type="Gene3D" id="2.60.40.10">
    <property type="entry name" value="Immunoglobulins"/>
    <property type="match status" value="49"/>
</dbReference>
<feature type="domain" description="Fibronectin type-III" evidence="12">
    <location>
        <begin position="1628"/>
        <end position="1723"/>
    </location>
</feature>
<keyword evidence="4" id="KW-0272">Extracellular matrix</keyword>
<feature type="region of interest" description="Disordered" evidence="10">
    <location>
        <begin position="4171"/>
        <end position="4193"/>
    </location>
</feature>
<feature type="compositionally biased region" description="Low complexity" evidence="10">
    <location>
        <begin position="737"/>
        <end position="746"/>
    </location>
</feature>
<dbReference type="InterPro" id="IPR014716">
    <property type="entry name" value="Fibrinogen_a/b/g_C_1"/>
</dbReference>
<feature type="domain" description="Fibronectin type-III" evidence="12">
    <location>
        <begin position="846"/>
        <end position="936"/>
    </location>
</feature>
<proteinExistence type="inferred from homology"/>
<feature type="domain" description="Fibronectin type-III" evidence="12">
    <location>
        <begin position="1041"/>
        <end position="1131"/>
    </location>
</feature>
<dbReference type="Pfam" id="PF00147">
    <property type="entry name" value="Fibrinogen_C"/>
    <property type="match status" value="1"/>
</dbReference>
<feature type="domain" description="Fibronectin type-III" evidence="12">
    <location>
        <begin position="2040"/>
        <end position="2135"/>
    </location>
</feature>
<dbReference type="PROSITE" id="PS50853">
    <property type="entry name" value="FN3"/>
    <property type="match status" value="49"/>
</dbReference>
<feature type="region of interest" description="Disordered" evidence="10">
    <location>
        <begin position="3273"/>
        <end position="3293"/>
    </location>
</feature>
<feature type="domain" description="Fibronectin type-III" evidence="12">
    <location>
        <begin position="2149"/>
        <end position="2238"/>
    </location>
</feature>
<feature type="domain" description="Fibronectin type-III" evidence="12">
    <location>
        <begin position="3784"/>
        <end position="3879"/>
    </location>
</feature>
<dbReference type="GO" id="GO:0005615">
    <property type="term" value="C:extracellular space"/>
    <property type="evidence" value="ECO:0007669"/>
    <property type="project" value="TreeGrafter"/>
</dbReference>
<dbReference type="InterPro" id="IPR000742">
    <property type="entry name" value="EGF"/>
</dbReference>
<dbReference type="GeneID" id="102377691"/>
<keyword evidence="7" id="KW-0677">Repeat</keyword>
<evidence type="ECO:0000256" key="8">
    <source>
        <dbReference type="ARBA" id="ARBA00023157"/>
    </source>
</evidence>
<feature type="region of interest" description="Disordered" evidence="10">
    <location>
        <begin position="2015"/>
        <end position="2045"/>
    </location>
</feature>
<feature type="region of interest" description="Disordered" evidence="10">
    <location>
        <begin position="2222"/>
        <end position="2250"/>
    </location>
</feature>
<feature type="domain" description="Fibronectin type-III" evidence="12">
    <location>
        <begin position="2872"/>
        <end position="2965"/>
    </location>
</feature>
<dbReference type="GO" id="GO:0031175">
    <property type="term" value="P:neuron projection development"/>
    <property type="evidence" value="ECO:0007669"/>
    <property type="project" value="TreeGrafter"/>
</dbReference>
<dbReference type="InterPro" id="IPR036116">
    <property type="entry name" value="FN3_sf"/>
</dbReference>
<keyword evidence="5" id="KW-0245">EGF-like domain</keyword>
<sequence>MGPQVLVPLLLLLLPLFQGASPRPPRPRSRRAAPLPPPANATIFSHVYNIRVPPCPACGDPQEARGSVATAVPLGEPGMGEAKKQVVLTHRINLAGPGCGCEADTAALRDVLARLRVLEAQVRSLRDQCSPTAVATTQAGTGQTDTRSLCSQRGTFDLAACGCVCEKGWGGPTCAEPQCPGGCGPGGVCVDGHCQVPTCPDDCNDQGRCLGGRCVCFEGYSGPACETPACPQGCRARGRCVAGHCVCHPGYSGPDCGTRACPGDCWGRGECRQGRCHCRPGFAGEDCALEIPSVDVRVVSREETSFRLEWRRPETPVDGYERRLVPTDNPQGVSSLQLPGSTTVFAPSGLVPGQKFSVTVQALRDQHLGPPTTLTVGTRIDAPHGLRPTGTTPTSLSLRWEPPAAAPERYTLQYTPVNRVGKGPPSHLDLPPNRRHVTLSGLESDTRYRITLKAHRDREASPPAIITAATASTAAPPPPLGPPPESTHPEASRTRPPAPAPPAVRSSPQPSLPDASPLSSHVFLRTVVQNITAKLSPYNGTFLQRLESYLQATGFPLRGNQTIPSVAQAIFFYLMRRKPVDIREMVFSRLSEHTEGLADIVPTRAPSAFPLGGEVGSIYSEGYSQLDGGRQTHTKPQVVASSPGAVVISLDGLRGHADRVVIRYRQVGGQSGSTAKELSVPGDAATVRLPSLAPGATYQVEIHGVVKGQSSKSYSIIISTAPETSSPEEPTAPPVPSTTSPSQEESNSPRDLAVTDVTADRFRVTWTATSNIFQRFLLRYRDTSSRAPPGEIQVPGGQQSVVVTQLSPGTEYELELWGEGPGGTLSEPTITRAMTAPQGGSPGPGVLGGLAVGNVTSDSFGLAWTVWQGLFDSFLVLSQNMAGQAGSQEVQVPGDQRATLIQGLHPATAYAVTLYGVHQGRLSRPLRANVSTAPADHPAQPSLGELSASDITHNSVRLSWTVPQGQFDSFIIQYRDTDGKPQALPVDRGSREVTVPSLVPSRRYKFHLYGISGQKRTGPISTDVITAPAPGREEERPAQPSLGELSASDITHNSVHLSWTIPQGQFDSFTIQYKDTEGKMQALPVDGGSRSVTIPNLVPSRRYKFNLYGISGRKRHGPISTDAVTARAPREEKPSTQPSLGELSASDITHDSVRLSWTIPQGQFDSFTVQYKDVAGKTQALPMDGGSRTVTVPNLTPSHQYKFNLYGVSGRKRHGPVSTDIVTASALQETEEATVAPAQPSLGELSASNVTHDSVRLSWTVPQGEFNSFTIQYRDREGKPQALPVDEGSHTVTVLNLTPSQRYKFNLYGISGQKRHGPISTDVITAPAPQEDITPQLRLGALTADNVGPRSLDLSWTVEEGTFDSFIIHYRDAAGQAQALPVDGVLRSLHLHDLTPSHQYRFNLYGISGRKRLGPISTNAITAAPQDGEPLTQPRLGDLSYYDATHNSVLLSWTIQEGEFNSFLIEYQDAAGQLQSLPADGTHRSIRVGHLVPSHRYIFHLYGISAQQRFGPVSTDLVTAPESWKEKPHLGELSVSDITPDSLRLSWMVQSGSFDSFLVQYKDAEGRPQTLTVDGGSRTVTISNLVPYRKYKFNLYGVASRKRHGPVSTDAVTASALQEEEEEETTVAPAQPSLGELSASDVTHDSVRLSWTVPQGEFNSFTVQYRDMEGKLQALPMGGKHRTVSIPSLAPSQRYRFKLYGTSGKNRHGPISTDIITAPAPQEEEEVVTVAPAQPSLGELTASDITHDSVRLSWTVPQGQFDSFTVQYKDVEGKTQALPIDGGTHTVTMLNLAPSQQYKFNLYGISGRKRHGPISTGALTASVLQEEDKKEPTVAPAQPSLGELSASDIPHDSVRLSWTVPQGQFDSFTVQYKDMEGKTQALPMDGGSRMVTVPNLVPSRRYRFNLYGVSGRKRHGPISTEATTASVPQEEETTVSPAQPSLGELSASDITHDSVRLSWTVPQGQFDSFTVQYKNVEGKTQALPVDGGSHTVTVPNLAPSRRYKFNLYGVSGKKRHGPISTEATTALAPQEEEEEEPTVAPAQPSLGELSASDITHDSVRLFWTVLQGHFDSFTVQYKDMEGKTQALPVDGGSHTVTVPNLAPSQRYKFNLYGVSGKKRYGPISTEATTASVLQEEKEEEPTVAPAQPSLGELTASDITHDSVRLSWTIPQGKFDSFTVQYKDVEGKTQALPVDGGSRTVTVPSLVPSRRYKFNLYGVSGRKRHGPISTEATTASDPQEEEPTVAPAQPSLGELSASDVTHDSVRLSWTVPQGQFDSFTVQYKDAEGMIQALPVDGGSHTVTIPDLAPSQQYKFNLYGVFGKKRHGPISTEATTASAPQEEKVEAPTVTPVQPSLGELSASDVTHDSVRLIWTVPQGQFDSFTVQYKDVDGKTRTLPMDGGSRTVTVSNLVPSRRYKFNLYGVSGRKRHGPISTETTTASATQGKEEEEEEEPTVAPAQPSLGQLSVSNISHDSVRLSWTILQGQFDSFTVQYKDIGGKTQALPVDGGSRTVPIPNLVPSQRYKFNLYGVFGRKRHGPISLEATTASVLQEEEEEEPTVAPAQPSLGELTASDITHDSVHLSWTVPQGQFDSFTVQYKDADGKTQVLPTDGGSRTVTIPNLVPSQRYKFNLYGVFKRKRHGPISTEATTASPPQEEEEEEPTVAPAQPSLGELSASDITHNSVRLSWTIPQGQFDSFTVQYKDVKGKTQVLPVDGSFRTVTAPNLAPARRYKFNLYGVSGKKRHGPISTEATTASAPQEEEKEGPTVAPAQPSLGELSASDITHDSVRLSWTVPQGQFDSFAVQYKDVEGKTKALPIGGGTHTVTILNLVPSQRYIFNLYGVSGRKRHGPVSTNAITASAPQEEEKEGPTVAPAQPSLGELSASDITHDSVRLSWTVPQGEFDSFTVQYKDVEGKPQALPVGGGSRVVTIPGLAPSHRYRFNLYGISGQKRQGPVFTNTITAAAPQKEEEEEEPTVALAQPSLGELSASDVTHESIRLSWTVPQGEFDSFIVQFKDVKGKLQALPVDGTSHTVIIPSLVSSQRYKFHLYGVSGGKRHGPISTDAVTASGPEAEEVQAQPSLGELSVSDVTPDSLRLSWTIQAGNFNSFLVQYKDADGQSQTMTVDGGSRMVTVSNLLPSHRYKFNIYGISGRKRLGPISTTAATASDQEEEEEEEEEGEKEPTAAPTQPSLGVLSASDVTHNSVHLAWTVPHGDFDSFTVQYKDAEEKPQALPVDGGTHTVTILNLTPSHRYKFHLYGISGQKRLGPISTDTVTAPAPQKEKEESPIAPVQPSLGELSASDITHDSVRLSWTVPQGEFDSFSIQYRDTEGKPQALPVRGGSHTVTIPGLAPSRRYKFNLYGNSGRKRHGPISTDAITAPAPQAKDKTPAKPSLGELWASDMTHYSVRLSWTVPQGDFDSFSIQYRDTDGKPQALPLDGGSRTVTVPDLVPSHRYKFNLYGVSGHKRHGPVSTDVLTATAPQEEEEEAPTVAPAQPSLGVLSASNITHDSVGLSWTVPEGEFDSFIIQYRDTEGKPQALPVDGRSRTATVPGLVPSRQYKFNLYGISGPKRLGPISTEAITAPAPQEEEPQVQPTLGELSASNVTHDSIHLSWTISQGEFDSFSIQYKDAEGKPQALPMDGGSRTVTIPNLASSRRYKFNLYGISGRERHGPISTDAVTGPAQEEGPQIQPSLGELLVSNITHDSVHLSWTVPQGEFDSFTVQYKDVEGRPQALPVDRGSRTVIVPGLAPSRRYKFHLYGISGRKRHGPISTDAVTDQLPQVEEPPAQPSLGELSASDITHESVRLSWTVPQGEFDSFIVQYKDIEGKSQALPVNGGSRTVTIPGLASSRRYKFHLYGTFGRKRLGPISTDATTAPAPQEKDKTPAQPSLGELSVSDIAHDSVRLSWTVPQGQFDSFTVQYKDAEGKPQALPMGGGSRTITVPNLVPSRRYKFHLYGIFGRKRHGPVSTDTVTASAPQKEEEVVTVAPAQPSLGELSASNITHDSVRLSWTVPQGAFDSFTVQYKDVEGKPQALPVDGGSHTVTIPDLQPSRRYKFNLYGISGQKRHGPISTDTITASAPQKEEPTVAPAQPSLGELSVSNITHDSVRLSWTIPEGEFDSFIVQYKDAEGKPQALPVDGRSHTLAVPNLVSSRRYKFHLYGVSGQKRLGPISTDAVTAPAPQEKDKTPAQPSLGELSVSDIAHDSVRLSWTVPQGQFDSFTVQYKDAEGKPQALPMGGGSRTITVPNLVPSRRYKFHLYGIFGRKRHGPVSTDAVTVSAPQQEKREATVAPIQPSLGDLSASDITHDSVCLSWTIQEGEFDSFIVQYNNTEGKPQTLPVEGTSHTVTVPDLAPSHRYEFQLYGVSGQQHLGPISTDAVTASAPQKEEEEKEPTAAPAQPSLGELSASNITHDSVSLSWTVPQGQFDSFTVQYRDTEGKPQALPVDGGSRTVTVPGLVPSRRYKFHLYGISGQKRLGPVSTEAVTAPSRETDLQTPPRLGELSASNVTHDSILLTWTILEGTFDSFIIHYRDASGKPQALPVGGAHRSFRVPSLAPSQRYKFNLYGISGRKRIGPISTDANTVPAPREETTAAPAQPSLGELSASDITHDSVRLSWTVPEGEFDSFTIQYKDAKGKPQALPVDGGSRAVTVPSLTPSRRYKFHLYGVSGRKRLGPISTEAVTAPVPQGEIVTQLRLGQLVTDNITHDSLDLAWTVEEGDFDSFIVHYRDAAGEPQALPVDGAQRSLHVPNLAPSRRYKFNLYGVSGRKRLGPLSTDAITAQAPREKEPPAQPSLGELSASNITHNSVRLSWTIPQGEFDSFTVQYKDVEGKPQVLPLDGGSRTVTVPGLASSRRYKFHLYGISGRKRHGPISTDVVTAIATKQAQLMEEEEEKEEEDRQLGLQLGDLAVSEVTKDSVRLSWTVREGTFDSFLIQYEDAEGRPQALPMDAGTLTAVVSDLVPSHRYQFHLYGISGQKPHGPVSTDAVTAFPEAQSEPPAQLSQLAVSEMLPTSVRLSWDAPAGEFDAFLIQYRDTRPGGRLGPVQEAEVPGGQRSAVLRGLRPSTHYSLTLHGIKGRERAASLSGTARTSSLELGSPRDLRFSDIQETSVGVSWGPPSSRPDRYKVSYQLTDGGEPQSIVLQGTQLETTLRGLAPGSSYEVSVMSMRGFEESEPLIGYVTTAPDGPSDLRAINITDSSAMLSWRPPQAKVDSYALNYGPPQGPAITERVPGDQTQHPLQGLQVDTEYQVSISGETGSNRSIPASAAFSTGSDAPRDLRAIAVTSRSAQLVWTPPHIAPDGYLLVYEGPSGITQEVPLDATAASHELQDLDPSSRYRVQVQLLRGGTPGAPITTSFTTGRLMYPFPRDCAEELLNGPSRSREVTVYVGGARDQPLRVYCDMDTDGGGWLVFQRRMNGKTDFWRDWQDYVQGFGDLSREFWLGNDALHALTSAGDYELRVDLRAGAEAAHAIYSHFRVDSPSEHYRLHLGSYRGTAGDAMSYHSGSVFSTRDHDPNRLIISCAVSYRGAWWYHNCHFANLNGMYGNNKDHQGINWYNWKGFEFSIPFTEMKIRPRHS</sequence>
<name>A0A3Q0FN23_ALLSI</name>
<dbReference type="CDD" id="cd00055">
    <property type="entry name" value="EGF_Lam"/>
    <property type="match status" value="1"/>
</dbReference>
<evidence type="ECO:0000256" key="1">
    <source>
        <dbReference type="ARBA" id="ARBA00004498"/>
    </source>
</evidence>
<feature type="domain" description="Fibronectin type-III" evidence="12">
    <location>
        <begin position="2354"/>
        <end position="2445"/>
    </location>
</feature>
<feature type="signal peptide" evidence="11">
    <location>
        <begin position="1"/>
        <end position="22"/>
    </location>
</feature>
<comment type="subcellular location">
    <subcellularLocation>
        <location evidence="1">Secreted</location>
        <location evidence="1">Extracellular space</location>
        <location evidence="1">Extracellular matrix</location>
    </subcellularLocation>
</comment>
<feature type="domain" description="Fibronectin type-III" evidence="12">
    <location>
        <begin position="3185"/>
        <end position="3280"/>
    </location>
</feature>
<feature type="domain" description="Fibronectin type-III" evidence="12">
    <location>
        <begin position="4994"/>
        <end position="5089"/>
    </location>
</feature>
<dbReference type="SUPFAM" id="SSF49265">
    <property type="entry name" value="Fibronectin type III"/>
    <property type="match status" value="37"/>
</dbReference>
<feature type="domain" description="Fibronectin type-III" evidence="12">
    <location>
        <begin position="4494"/>
        <end position="4586"/>
    </location>
</feature>
<feature type="chain" id="PRO_5018188808" evidence="11">
    <location>
        <begin position="23"/>
        <end position="5572"/>
    </location>
</feature>
<feature type="domain" description="Fibronectin type-III" evidence="12">
    <location>
        <begin position="748"/>
        <end position="839"/>
    </location>
</feature>
<dbReference type="InterPro" id="IPR013783">
    <property type="entry name" value="Ig-like_fold"/>
</dbReference>
<feature type="domain" description="Fibronectin type-III" evidence="12">
    <location>
        <begin position="3594"/>
        <end position="3684"/>
    </location>
</feature>
<evidence type="ECO:0000256" key="3">
    <source>
        <dbReference type="ARBA" id="ARBA00022525"/>
    </source>
</evidence>
<protein>
    <submittedName>
        <fullName evidence="15">Tenascin-X isoform X1</fullName>
    </submittedName>
</protein>
<feature type="region of interest" description="Disordered" evidence="10">
    <location>
        <begin position="2858"/>
        <end position="2877"/>
    </location>
</feature>
<feature type="region of interest" description="Disordered" evidence="10">
    <location>
        <begin position="2742"/>
        <end position="2773"/>
    </location>
</feature>
<keyword evidence="14" id="KW-1185">Reference proteome</keyword>
<feature type="domain" description="Fibronectin type-III" evidence="12">
    <location>
        <begin position="4901"/>
        <end position="4990"/>
    </location>
</feature>
<dbReference type="FunFam" id="2.60.40.10:FF:000024">
    <property type="entry name" value="Tenascin-X"/>
    <property type="match status" value="9"/>
</dbReference>
<feature type="domain" description="Fibronectin type-III" evidence="12">
    <location>
        <begin position="3986"/>
        <end position="4081"/>
    </location>
</feature>
<dbReference type="PANTHER" id="PTHR46708:SF3">
    <property type="entry name" value="TENASCIN-X"/>
    <property type="match status" value="1"/>
</dbReference>
<gene>
    <name evidence="15" type="primary">TNXB</name>
</gene>
<dbReference type="Pfam" id="PF23106">
    <property type="entry name" value="EGF_Teneurin"/>
    <property type="match status" value="1"/>
</dbReference>
<evidence type="ECO:0000259" key="12">
    <source>
        <dbReference type="PROSITE" id="PS50853"/>
    </source>
</evidence>
<feature type="domain" description="Fibronectin type-III" evidence="12">
    <location>
        <begin position="1435"/>
        <end position="1523"/>
    </location>
</feature>
<accession>A0A3Q0FN23</accession>
<dbReference type="STRING" id="38654.A0A3Q0FN23"/>
<keyword evidence="8" id="KW-1015">Disulfide bond</keyword>
<evidence type="ECO:0000256" key="5">
    <source>
        <dbReference type="ARBA" id="ARBA00022536"/>
    </source>
</evidence>
<feature type="domain" description="Fibronectin type-III" evidence="12">
    <location>
        <begin position="2565"/>
        <end position="2654"/>
    </location>
</feature>
<feature type="region of interest" description="Disordered" evidence="10">
    <location>
        <begin position="1913"/>
        <end position="1944"/>
    </location>
</feature>
<keyword evidence="9" id="KW-0325">Glycoprotein</keyword>
<feature type="domain" description="Fibronectin type-III" evidence="12">
    <location>
        <begin position="3691"/>
        <end position="3781"/>
    </location>
</feature>
<feature type="domain" description="Fibronectin type-III" evidence="12">
    <location>
        <begin position="632"/>
        <end position="723"/>
    </location>
</feature>
<evidence type="ECO:0000256" key="7">
    <source>
        <dbReference type="ARBA" id="ARBA00022737"/>
    </source>
</evidence>
<dbReference type="InterPro" id="IPR050991">
    <property type="entry name" value="ECM_Regulatory_Proteins"/>
</dbReference>
<dbReference type="Gene3D" id="2.10.25.10">
    <property type="entry name" value="Laminin"/>
    <property type="match status" value="3"/>
</dbReference>
<feature type="domain" description="Fibronectin type-III" evidence="12">
    <location>
        <begin position="2245"/>
        <end position="2340"/>
    </location>
</feature>
<organism evidence="14 15">
    <name type="scientific">Alligator sinensis</name>
    <name type="common">Chinese alligator</name>
    <dbReference type="NCBI Taxonomy" id="38654"/>
    <lineage>
        <taxon>Eukaryota</taxon>
        <taxon>Metazoa</taxon>
        <taxon>Chordata</taxon>
        <taxon>Craniata</taxon>
        <taxon>Vertebrata</taxon>
        <taxon>Euteleostomi</taxon>
        <taxon>Archelosauria</taxon>
        <taxon>Archosauria</taxon>
        <taxon>Crocodylia</taxon>
        <taxon>Alligatoridae</taxon>
        <taxon>Alligatorinae</taxon>
        <taxon>Alligator</taxon>
    </lineage>
</organism>
<evidence type="ECO:0000256" key="10">
    <source>
        <dbReference type="SAM" id="MobiDB-lite"/>
    </source>
</evidence>
<dbReference type="PROSITE" id="PS00022">
    <property type="entry name" value="EGF_1"/>
    <property type="match status" value="1"/>
</dbReference>
<dbReference type="InterPro" id="IPR036056">
    <property type="entry name" value="Fibrinogen-like_C"/>
</dbReference>
<dbReference type="Pfam" id="PF00041">
    <property type="entry name" value="fn3"/>
    <property type="match status" value="48"/>
</dbReference>
<feature type="domain" description="Fibronectin type-III" evidence="12">
    <location>
        <begin position="1338"/>
        <end position="1427"/>
    </location>
</feature>
<dbReference type="InterPro" id="IPR003961">
    <property type="entry name" value="FN3_dom"/>
</dbReference>
<feature type="compositionally biased region" description="Low complexity" evidence="10">
    <location>
        <begin position="720"/>
        <end position="729"/>
    </location>
</feature>
<dbReference type="SMART" id="SM00060">
    <property type="entry name" value="FN3"/>
    <property type="match status" value="49"/>
</dbReference>
<evidence type="ECO:0000313" key="14">
    <source>
        <dbReference type="Proteomes" id="UP000189705"/>
    </source>
</evidence>
<dbReference type="Proteomes" id="UP000189705">
    <property type="component" value="Unplaced"/>
</dbReference>
<evidence type="ECO:0000313" key="15">
    <source>
        <dbReference type="RefSeq" id="XP_025048667.1"/>
    </source>
</evidence>
<evidence type="ECO:0000256" key="9">
    <source>
        <dbReference type="ARBA" id="ARBA00023180"/>
    </source>
</evidence>
<keyword evidence="3" id="KW-0964">Secreted</keyword>
<feature type="domain" description="Fibronectin type-III" evidence="12">
    <location>
        <begin position="2456"/>
        <end position="2551"/>
    </location>
</feature>
<dbReference type="PROSITE" id="PS01186">
    <property type="entry name" value="EGF_2"/>
    <property type="match status" value="1"/>
</dbReference>
<feature type="region of interest" description="Disordered" evidence="10">
    <location>
        <begin position="369"/>
        <end position="395"/>
    </location>
</feature>
<feature type="domain" description="Fibronectin type-III" evidence="12">
    <location>
        <begin position="1835"/>
        <end position="1930"/>
    </location>
</feature>
<feature type="domain" description="Fibronectin type-III" evidence="12">
    <location>
        <begin position="3888"/>
        <end position="3978"/>
    </location>
</feature>
<dbReference type="CDD" id="cd00087">
    <property type="entry name" value="FReD"/>
    <property type="match status" value="1"/>
</dbReference>
<feature type="domain" description="Fibronectin type-III" evidence="12">
    <location>
        <begin position="4693"/>
        <end position="4783"/>
    </location>
</feature>
<feature type="domain" description="Fibronectin type-III" evidence="12">
    <location>
        <begin position="5093"/>
        <end position="5182"/>
    </location>
</feature>
<feature type="domain" description="Fibronectin type-III" evidence="12">
    <location>
        <begin position="3080"/>
        <end position="3170"/>
    </location>
</feature>
<dbReference type="KEGG" id="asn:102377691"/>
<feature type="domain" description="Fibronectin type-III" evidence="12">
    <location>
        <begin position="5183"/>
        <end position="5269"/>
    </location>
</feature>
<dbReference type="CTD" id="7148"/>
<dbReference type="GO" id="GO:0030155">
    <property type="term" value="P:regulation of cell adhesion"/>
    <property type="evidence" value="ECO:0007669"/>
    <property type="project" value="TreeGrafter"/>
</dbReference>
<feature type="region of interest" description="Disordered" evidence="10">
    <location>
        <begin position="1121"/>
        <end position="1143"/>
    </location>
</feature>
<feature type="domain" description="Fibronectin type-III" evidence="12">
    <location>
        <begin position="292"/>
        <end position="381"/>
    </location>
</feature>